<dbReference type="CDD" id="cd10810">
    <property type="entry name" value="GH38N_AMII_LAM_like"/>
    <property type="match status" value="1"/>
</dbReference>
<dbReference type="PANTHER" id="PTHR11607">
    <property type="entry name" value="ALPHA-MANNOSIDASE"/>
    <property type="match status" value="1"/>
</dbReference>
<evidence type="ECO:0000256" key="2">
    <source>
        <dbReference type="ARBA" id="ARBA00009792"/>
    </source>
</evidence>
<dbReference type="GO" id="GO:0004559">
    <property type="term" value="F:alpha-mannosidase activity"/>
    <property type="evidence" value="ECO:0007669"/>
    <property type="project" value="UniProtKB-EC"/>
</dbReference>
<dbReference type="InterPro" id="IPR011682">
    <property type="entry name" value="Glyco_hydro_38_C"/>
</dbReference>
<dbReference type="GO" id="GO:0030246">
    <property type="term" value="F:carbohydrate binding"/>
    <property type="evidence" value="ECO:0007669"/>
    <property type="project" value="InterPro"/>
</dbReference>
<organism evidence="13">
    <name type="scientific">Oppiella nova</name>
    <dbReference type="NCBI Taxonomy" id="334625"/>
    <lineage>
        <taxon>Eukaryota</taxon>
        <taxon>Metazoa</taxon>
        <taxon>Ecdysozoa</taxon>
        <taxon>Arthropoda</taxon>
        <taxon>Chelicerata</taxon>
        <taxon>Arachnida</taxon>
        <taxon>Acari</taxon>
        <taxon>Acariformes</taxon>
        <taxon>Sarcoptiformes</taxon>
        <taxon>Oribatida</taxon>
        <taxon>Brachypylina</taxon>
        <taxon>Oppioidea</taxon>
        <taxon>Oppiidae</taxon>
        <taxon>Oppiella</taxon>
    </lineage>
</organism>
<dbReference type="SUPFAM" id="SSF88688">
    <property type="entry name" value="Families 57/38 glycoside transferase middle domain"/>
    <property type="match status" value="1"/>
</dbReference>
<sequence length="1072" mass="121066">MTLFDDGPPLPLSVNGSTIVLSGNGTAFLLSANGTLSSLLSATKGDTTSPTTTTTTTTLALPPQPPMKPVVYSKCDNSHCTAPTPNKLNVHLVPHTHDDVGWLKTVDQYYYGSNSAHQKAGVQYIIDSMVQSLLRNESRRFIYVETAFFWKWWRDQDEEHREAVRTLVNGGRLEFINGGWVMNDEATAHYSGIVDQMTWGHRRLQDNIGGCGQCVVPRIGWQIDPFGHSREQANLFAQFGFDGLFFARLDYEDQKLRSAEKRMEFIWQASDDFGRTSDIWAHAMAGSLYGPPTGFNWDVPDGGDEPIIDDRESEDYNVDKIVDKFLNYIKPYAANYATNHLLIPMGMDFNFQSANAWFTNMDKLIKFVNARQVNGSNINVFYSTPTCYLAAVHQSNHTLTYKSDDFFPYASDAHTYWSGYFTSRPALKRYERASNNFLQACKQLDVLALLGGQYDKEVTALREWQAVMQHHDAITGTEKQHVANNYALKLYKSIEKCQSVVEVAVRKLTLKQPALKDPTNLGELLFCQQLNVSACIHTEANHSLAVTVYNPYGQPVRHILRLPVTHRNYAVSDPQGMPVQSYAFLIPAPVLALKERALSRAVEELVFETKLPALGFATYILKYQNGSETNSTGSVATNFTSLPPVVPVSRKVDKEFSVQTKSFNVHFDGNGSLKAIQIRATGQVVDVRQDFGYYRSFVGNNYGTNRASGAYVFRPSEQEAVLFARSNIIAHIVDTPVLTEVHQKVGDWMSQTVRIDPLSDAIEYDYQCGPIPPDEGKEVVIRWSTNMTTGGVFYTDSNGRQMMQRRRDYRPTYNLTVTEPVSGNYYPVTSRIAIRDDRNDLQMTVLNDRAQGGTGYREGQIEVMVHRRCLVDDGMGVVEALNEGGVDGKGLEIRGKLWLQLSSIAGAAEQHRDMAQRLYMEPVVTFRRCSSLDEYAKEHRMEYSALRAPLPKNIHLMTLEQWMDTTFLLRLEHFYQWNESLSLSLPVRVELRDLFRAFVVTEALETTLSATENILAARRLHFWDANANNRNTSAVSDRFEPKRHELNGTDLSVTINPMEIRTFIIRTKPTGD</sequence>
<dbReference type="InterPro" id="IPR015341">
    <property type="entry name" value="Glyco_hydro_38_cen"/>
</dbReference>
<accession>A0A7R9M788</accession>
<dbReference type="InterPro" id="IPR037094">
    <property type="entry name" value="Glyco_hydro_38_cen_sf"/>
</dbReference>
<dbReference type="OrthoDB" id="6503025at2759"/>
<evidence type="ECO:0000256" key="10">
    <source>
        <dbReference type="RuleBase" id="RU361199"/>
    </source>
</evidence>
<keyword evidence="7" id="KW-1015">Disulfide bond</keyword>
<dbReference type="Gene3D" id="2.60.40.1180">
    <property type="entry name" value="Golgi alpha-mannosidase II"/>
    <property type="match status" value="1"/>
</dbReference>
<evidence type="ECO:0000256" key="6">
    <source>
        <dbReference type="ARBA" id="ARBA00022833"/>
    </source>
</evidence>
<keyword evidence="9 10" id="KW-0326">Glycosidase</keyword>
<dbReference type="FunFam" id="2.70.98.30:FF:000003">
    <property type="entry name" value="Alpha-mannosidase"/>
    <property type="match status" value="1"/>
</dbReference>
<dbReference type="Gene3D" id="1.20.1270.50">
    <property type="entry name" value="Glycoside hydrolase family 38, central domain"/>
    <property type="match status" value="2"/>
</dbReference>
<comment type="catalytic activity">
    <reaction evidence="1">
        <text>Hydrolysis of terminal, non-reducing alpha-D-mannose residues in alpha-D-mannosides.</text>
        <dbReference type="EC" id="3.2.1.24"/>
    </reaction>
</comment>
<dbReference type="InterPro" id="IPR027291">
    <property type="entry name" value="Glyco_hydro_38_N_sf"/>
</dbReference>
<dbReference type="InterPro" id="IPR050843">
    <property type="entry name" value="Glycosyl_Hydrlase_38"/>
</dbReference>
<dbReference type="InterPro" id="IPR028995">
    <property type="entry name" value="Glyco_hydro_57/38_cen_sf"/>
</dbReference>
<dbReference type="Proteomes" id="UP000728032">
    <property type="component" value="Unassembled WGS sequence"/>
</dbReference>
<evidence type="ECO:0000256" key="9">
    <source>
        <dbReference type="ARBA" id="ARBA00023295"/>
    </source>
</evidence>
<keyword evidence="14" id="KW-1185">Reference proteome</keyword>
<feature type="compositionally biased region" description="Low complexity" evidence="11">
    <location>
        <begin position="47"/>
        <end position="58"/>
    </location>
</feature>
<dbReference type="Pfam" id="PF01074">
    <property type="entry name" value="Glyco_hydro_38N"/>
    <property type="match status" value="1"/>
</dbReference>
<dbReference type="FunFam" id="1.20.1270.50:FF:000002">
    <property type="entry name" value="Alpha-mannosidase"/>
    <property type="match status" value="1"/>
</dbReference>
<dbReference type="EMBL" id="CAJPVJ010008712">
    <property type="protein sequence ID" value="CAG2172101.1"/>
    <property type="molecule type" value="Genomic_DNA"/>
</dbReference>
<reference evidence="13" key="1">
    <citation type="submission" date="2020-11" db="EMBL/GenBank/DDBJ databases">
        <authorList>
            <person name="Tran Van P."/>
        </authorList>
    </citation>
    <scope>NUCLEOTIDE SEQUENCE</scope>
</reference>
<dbReference type="FunFam" id="1.20.1270.50:FF:000003">
    <property type="entry name" value="Alpha-mannosidase"/>
    <property type="match status" value="1"/>
</dbReference>
<feature type="region of interest" description="Disordered" evidence="11">
    <location>
        <begin position="43"/>
        <end position="63"/>
    </location>
</feature>
<dbReference type="Pfam" id="PF07748">
    <property type="entry name" value="Glyco_hydro_38C"/>
    <property type="match status" value="1"/>
</dbReference>
<comment type="similarity">
    <text evidence="2 10">Belongs to the glycosyl hydrolase 38 family.</text>
</comment>
<dbReference type="SUPFAM" id="SSF88713">
    <property type="entry name" value="Glycoside hydrolase/deacetylase"/>
    <property type="match status" value="1"/>
</dbReference>
<comment type="cofactor">
    <cofactor evidence="10">
        <name>Zn(2+)</name>
        <dbReference type="ChEBI" id="CHEBI:29105"/>
    </cofactor>
    <text evidence="10">Binds 1 zinc ion per subunit.</text>
</comment>
<dbReference type="SMART" id="SM00872">
    <property type="entry name" value="Alpha-mann_mid"/>
    <property type="match status" value="1"/>
</dbReference>
<evidence type="ECO:0000256" key="4">
    <source>
        <dbReference type="ARBA" id="ARBA00022723"/>
    </source>
</evidence>
<evidence type="ECO:0000256" key="5">
    <source>
        <dbReference type="ARBA" id="ARBA00022801"/>
    </source>
</evidence>
<dbReference type="GO" id="GO:0006013">
    <property type="term" value="P:mannose metabolic process"/>
    <property type="evidence" value="ECO:0007669"/>
    <property type="project" value="InterPro"/>
</dbReference>
<gene>
    <name evidence="13" type="ORF">ONB1V03_LOCUS11559</name>
</gene>
<dbReference type="InterPro" id="IPR011330">
    <property type="entry name" value="Glyco_hydro/deAcase_b/a-brl"/>
</dbReference>
<dbReference type="SUPFAM" id="SSF74650">
    <property type="entry name" value="Galactose mutarotase-like"/>
    <property type="match status" value="1"/>
</dbReference>
<feature type="domain" description="Glycoside hydrolase family 38 central" evidence="12">
    <location>
        <begin position="415"/>
        <end position="490"/>
    </location>
</feature>
<dbReference type="Gene3D" id="2.70.98.30">
    <property type="entry name" value="Golgi alpha-mannosidase II, domain 4"/>
    <property type="match status" value="1"/>
</dbReference>
<dbReference type="InterPro" id="IPR011013">
    <property type="entry name" value="Gal_mutarotase_sf_dom"/>
</dbReference>
<feature type="non-terminal residue" evidence="13">
    <location>
        <position position="1072"/>
    </location>
</feature>
<name>A0A7R9M788_9ACAR</name>
<dbReference type="FunFam" id="3.20.110.10:FF:000001">
    <property type="entry name" value="Alpha-mannosidase"/>
    <property type="match status" value="1"/>
</dbReference>
<keyword evidence="4 10" id="KW-0479">Metal-binding</keyword>
<evidence type="ECO:0000259" key="12">
    <source>
        <dbReference type="SMART" id="SM00872"/>
    </source>
</evidence>
<dbReference type="Pfam" id="PF09261">
    <property type="entry name" value="Alpha-mann_mid"/>
    <property type="match status" value="1"/>
</dbReference>
<keyword evidence="6 10" id="KW-0862">Zinc</keyword>
<proteinExistence type="inferred from homology"/>
<dbReference type="InterPro" id="IPR000602">
    <property type="entry name" value="Glyco_hydro_38_N"/>
</dbReference>
<evidence type="ECO:0000256" key="3">
    <source>
        <dbReference type="ARBA" id="ARBA00012752"/>
    </source>
</evidence>
<evidence type="ECO:0000256" key="1">
    <source>
        <dbReference type="ARBA" id="ARBA00000365"/>
    </source>
</evidence>
<keyword evidence="8" id="KW-0325">Glycoprotein</keyword>
<evidence type="ECO:0000313" key="14">
    <source>
        <dbReference type="Proteomes" id="UP000728032"/>
    </source>
</evidence>
<dbReference type="Pfam" id="PF17677">
    <property type="entry name" value="Glyco_hydro38C2"/>
    <property type="match status" value="1"/>
</dbReference>
<dbReference type="PANTHER" id="PTHR11607:SF3">
    <property type="entry name" value="LYSOSOMAL ALPHA-MANNOSIDASE"/>
    <property type="match status" value="1"/>
</dbReference>
<evidence type="ECO:0000256" key="8">
    <source>
        <dbReference type="ARBA" id="ARBA00023180"/>
    </source>
</evidence>
<evidence type="ECO:0000256" key="7">
    <source>
        <dbReference type="ARBA" id="ARBA00023157"/>
    </source>
</evidence>
<dbReference type="InterPro" id="IPR013780">
    <property type="entry name" value="Glyco_hydro_b"/>
</dbReference>
<dbReference type="Gene3D" id="2.60.40.1360">
    <property type="match status" value="1"/>
</dbReference>
<dbReference type="AlphaFoldDB" id="A0A7R9M788"/>
<dbReference type="EC" id="3.2.1.-" evidence="10"/>
<protein>
    <recommendedName>
        <fullName evidence="3 10">Alpha-mannosidase</fullName>
        <ecNumber evidence="10">3.2.1.-</ecNumber>
    </recommendedName>
</protein>
<dbReference type="EMBL" id="OC923537">
    <property type="protein sequence ID" value="CAD7654914.1"/>
    <property type="molecule type" value="Genomic_DNA"/>
</dbReference>
<keyword evidence="5 10" id="KW-0378">Hydrolase</keyword>
<evidence type="ECO:0000313" key="13">
    <source>
        <dbReference type="EMBL" id="CAD7654914.1"/>
    </source>
</evidence>
<evidence type="ECO:0000256" key="11">
    <source>
        <dbReference type="SAM" id="MobiDB-lite"/>
    </source>
</evidence>
<dbReference type="GO" id="GO:0005764">
    <property type="term" value="C:lysosome"/>
    <property type="evidence" value="ECO:0007669"/>
    <property type="project" value="TreeGrafter"/>
</dbReference>
<dbReference type="GO" id="GO:0046872">
    <property type="term" value="F:metal ion binding"/>
    <property type="evidence" value="ECO:0007669"/>
    <property type="project" value="UniProtKB-KW"/>
</dbReference>
<dbReference type="Gene3D" id="3.20.110.10">
    <property type="entry name" value="Glycoside hydrolase 38, N terminal domain"/>
    <property type="match status" value="1"/>
</dbReference>
<dbReference type="InterPro" id="IPR041147">
    <property type="entry name" value="GH38_C"/>
</dbReference>